<dbReference type="InterPro" id="IPR033907">
    <property type="entry name" value="Endolysin_autolysin"/>
</dbReference>
<evidence type="ECO:0000256" key="4">
    <source>
        <dbReference type="ARBA" id="ARBA00022801"/>
    </source>
</evidence>
<name>A0A2X0V6L9_9GAMM</name>
<dbReference type="GO" id="GO:0031640">
    <property type="term" value="P:killing of cells of another organism"/>
    <property type="evidence" value="ECO:0007669"/>
    <property type="project" value="UniProtKB-KW"/>
</dbReference>
<comment type="similarity">
    <text evidence="7">Belongs to the glycosyl hydrolase 24 family.</text>
</comment>
<accession>A0A2X0V6L9</accession>
<dbReference type="GO" id="GO:0016998">
    <property type="term" value="P:cell wall macromolecule catabolic process"/>
    <property type="evidence" value="ECO:0007669"/>
    <property type="project" value="InterPro"/>
</dbReference>
<evidence type="ECO:0000313" key="8">
    <source>
        <dbReference type="EMBL" id="SPT70084.1"/>
    </source>
</evidence>
<keyword evidence="2 7" id="KW-0929">Antimicrobial</keyword>
<evidence type="ECO:0000256" key="3">
    <source>
        <dbReference type="ARBA" id="ARBA00022638"/>
    </source>
</evidence>
<evidence type="ECO:0000256" key="2">
    <source>
        <dbReference type="ARBA" id="ARBA00022529"/>
    </source>
</evidence>
<dbReference type="Proteomes" id="UP000250086">
    <property type="component" value="Unassembled WGS sequence"/>
</dbReference>
<dbReference type="InterPro" id="IPR051018">
    <property type="entry name" value="Bacteriophage_GH24"/>
</dbReference>
<organism evidence="8 9">
    <name type="scientific">Anaerobiospirillum thomasii</name>
    <dbReference type="NCBI Taxonomy" id="179995"/>
    <lineage>
        <taxon>Bacteria</taxon>
        <taxon>Pseudomonadati</taxon>
        <taxon>Pseudomonadota</taxon>
        <taxon>Gammaproteobacteria</taxon>
        <taxon>Aeromonadales</taxon>
        <taxon>Succinivibrionaceae</taxon>
        <taxon>Anaerobiospirillum</taxon>
    </lineage>
</organism>
<evidence type="ECO:0000313" key="9">
    <source>
        <dbReference type="Proteomes" id="UP000250086"/>
    </source>
</evidence>
<proteinExistence type="inferred from homology"/>
<dbReference type="RefSeq" id="WP_113744195.1">
    <property type="nucleotide sequence ID" value="NZ_UAPV01000001.1"/>
</dbReference>
<dbReference type="InterPro" id="IPR034690">
    <property type="entry name" value="Endolysin_T4_type"/>
</dbReference>
<dbReference type="HAMAP" id="MF_04110">
    <property type="entry name" value="ENDOLYSIN_T4"/>
    <property type="match status" value="1"/>
</dbReference>
<dbReference type="SUPFAM" id="SSF53955">
    <property type="entry name" value="Lysozyme-like"/>
    <property type="match status" value="1"/>
</dbReference>
<dbReference type="GO" id="GO:0042742">
    <property type="term" value="P:defense response to bacterium"/>
    <property type="evidence" value="ECO:0007669"/>
    <property type="project" value="UniProtKB-KW"/>
</dbReference>
<dbReference type="AlphaFoldDB" id="A0A2X0V6L9"/>
<dbReference type="PANTHER" id="PTHR38107:SF3">
    <property type="entry name" value="LYSOZYME RRRD-RELATED"/>
    <property type="match status" value="1"/>
</dbReference>
<dbReference type="InterPro" id="IPR002196">
    <property type="entry name" value="Glyco_hydro_24"/>
</dbReference>
<keyword evidence="9" id="KW-1185">Reference proteome</keyword>
<gene>
    <name evidence="8" type="ORF">NCTC13093_01489</name>
</gene>
<keyword evidence="4 7" id="KW-0378">Hydrolase</keyword>
<dbReference type="EC" id="3.2.1.17" evidence="7"/>
<dbReference type="PANTHER" id="PTHR38107">
    <property type="match status" value="1"/>
</dbReference>
<dbReference type="CDD" id="cd00737">
    <property type="entry name" value="lyz_endolysin_autolysin"/>
    <property type="match status" value="1"/>
</dbReference>
<dbReference type="EMBL" id="UAPV01000001">
    <property type="protein sequence ID" value="SPT70084.1"/>
    <property type="molecule type" value="Genomic_DNA"/>
</dbReference>
<keyword evidence="3 7" id="KW-0081">Bacteriolytic enzyme</keyword>
<dbReference type="InterPro" id="IPR023346">
    <property type="entry name" value="Lysozyme-like_dom_sf"/>
</dbReference>
<dbReference type="GO" id="GO:0003796">
    <property type="term" value="F:lysozyme activity"/>
    <property type="evidence" value="ECO:0007669"/>
    <property type="project" value="UniProtKB-EC"/>
</dbReference>
<dbReference type="Gene3D" id="1.10.530.40">
    <property type="match status" value="1"/>
</dbReference>
<evidence type="ECO:0000256" key="6">
    <source>
        <dbReference type="ARBA" id="ARBA00023295"/>
    </source>
</evidence>
<dbReference type="GO" id="GO:0009253">
    <property type="term" value="P:peptidoglycan catabolic process"/>
    <property type="evidence" value="ECO:0007669"/>
    <property type="project" value="InterPro"/>
</dbReference>
<reference evidence="8 9" key="1">
    <citation type="submission" date="2018-06" db="EMBL/GenBank/DDBJ databases">
        <authorList>
            <consortium name="Pathogen Informatics"/>
            <person name="Doyle S."/>
        </authorList>
    </citation>
    <scope>NUCLEOTIDE SEQUENCE [LARGE SCALE GENOMIC DNA]</scope>
    <source>
        <strain evidence="8 9">NCTC13093</strain>
    </source>
</reference>
<evidence type="ECO:0000256" key="1">
    <source>
        <dbReference type="ARBA" id="ARBA00000632"/>
    </source>
</evidence>
<dbReference type="InterPro" id="IPR023347">
    <property type="entry name" value="Lysozyme_dom_sf"/>
</dbReference>
<sequence>MKASSACISLIKEFEGLRTRAYKCPAGVWTIGYGHTGPDVKEGNVITQEAANELLKIDLERFEQGVSVLLQEKNIEVNQNQFDALVSFAYNLGIGNLASSTLLRKLGLNDIQGAADEFPRWNKSLEQVLKGLTLRREAERALFLS</sequence>
<comment type="catalytic activity">
    <reaction evidence="1 7">
        <text>Hydrolysis of (1-&gt;4)-beta-linkages between N-acetylmuramic acid and N-acetyl-D-glucosamine residues in a peptidoglycan and between N-acetyl-D-glucosamine residues in chitodextrins.</text>
        <dbReference type="EC" id="3.2.1.17"/>
    </reaction>
</comment>
<evidence type="ECO:0000256" key="5">
    <source>
        <dbReference type="ARBA" id="ARBA00023200"/>
    </source>
</evidence>
<keyword evidence="5" id="KW-1035">Host cytoplasm</keyword>
<keyword evidence="6 7" id="KW-0326">Glycosidase</keyword>
<evidence type="ECO:0000256" key="7">
    <source>
        <dbReference type="RuleBase" id="RU003788"/>
    </source>
</evidence>
<dbReference type="Pfam" id="PF00959">
    <property type="entry name" value="Phage_lysozyme"/>
    <property type="match status" value="1"/>
</dbReference>
<protein>
    <recommendedName>
        <fullName evidence="7">Lysozyme</fullName>
        <ecNumber evidence="7">3.2.1.17</ecNumber>
    </recommendedName>
</protein>